<feature type="transmembrane region" description="Helical" evidence="7">
    <location>
        <begin position="44"/>
        <end position="69"/>
    </location>
</feature>
<gene>
    <name evidence="9" type="ORF">A8L45_10605</name>
</gene>
<evidence type="ECO:0000259" key="8">
    <source>
        <dbReference type="Pfam" id="PF01757"/>
    </source>
</evidence>
<evidence type="ECO:0000256" key="4">
    <source>
        <dbReference type="ARBA" id="ARBA00022692"/>
    </source>
</evidence>
<dbReference type="GO" id="GO:0016413">
    <property type="term" value="F:O-acetyltransferase activity"/>
    <property type="evidence" value="ECO:0007669"/>
    <property type="project" value="TreeGrafter"/>
</dbReference>
<dbReference type="AlphaFoldDB" id="A0A1C3EJ46"/>
<dbReference type="Pfam" id="PF01757">
    <property type="entry name" value="Acyl_transf_3"/>
    <property type="match status" value="1"/>
</dbReference>
<feature type="transmembrane region" description="Helical" evidence="7">
    <location>
        <begin position="182"/>
        <end position="200"/>
    </location>
</feature>
<keyword evidence="3" id="KW-1003">Cell membrane</keyword>
<comment type="caution">
    <text evidence="9">The sequence shown here is derived from an EMBL/GenBank/DDBJ whole genome shotgun (WGS) entry which is preliminary data.</text>
</comment>
<keyword evidence="10" id="KW-1185">Reference proteome</keyword>
<proteinExistence type="inferred from homology"/>
<evidence type="ECO:0000256" key="6">
    <source>
        <dbReference type="ARBA" id="ARBA00023136"/>
    </source>
</evidence>
<evidence type="ECO:0000256" key="5">
    <source>
        <dbReference type="ARBA" id="ARBA00022989"/>
    </source>
</evidence>
<dbReference type="GO" id="GO:0005886">
    <property type="term" value="C:plasma membrane"/>
    <property type="evidence" value="ECO:0007669"/>
    <property type="project" value="UniProtKB-SubCell"/>
</dbReference>
<name>A0A1C3EJ46_9GAMM</name>
<dbReference type="OrthoDB" id="1072135at2"/>
<feature type="transmembrane region" description="Helical" evidence="7">
    <location>
        <begin position="159"/>
        <end position="176"/>
    </location>
</feature>
<keyword evidence="6 7" id="KW-0472">Membrane</keyword>
<dbReference type="STRING" id="1080227.A8L45_10605"/>
<evidence type="ECO:0000256" key="7">
    <source>
        <dbReference type="SAM" id="Phobius"/>
    </source>
</evidence>
<dbReference type="Proteomes" id="UP000094936">
    <property type="component" value="Unassembled WGS sequence"/>
</dbReference>
<evidence type="ECO:0000313" key="9">
    <source>
        <dbReference type="EMBL" id="ODA33248.1"/>
    </source>
</evidence>
<dbReference type="InterPro" id="IPR002656">
    <property type="entry name" value="Acyl_transf_3_dom"/>
</dbReference>
<evidence type="ECO:0000256" key="2">
    <source>
        <dbReference type="ARBA" id="ARBA00007400"/>
    </source>
</evidence>
<keyword evidence="5 7" id="KW-1133">Transmembrane helix</keyword>
<feature type="transmembrane region" description="Helical" evidence="7">
    <location>
        <begin position="89"/>
        <end position="109"/>
    </location>
</feature>
<protein>
    <recommendedName>
        <fullName evidence="8">Acyltransferase 3 domain-containing protein</fullName>
    </recommendedName>
</protein>
<organism evidence="9 10">
    <name type="scientific">Veronia pacifica</name>
    <dbReference type="NCBI Taxonomy" id="1080227"/>
    <lineage>
        <taxon>Bacteria</taxon>
        <taxon>Pseudomonadati</taxon>
        <taxon>Pseudomonadota</taxon>
        <taxon>Gammaproteobacteria</taxon>
        <taxon>Vibrionales</taxon>
        <taxon>Vibrionaceae</taxon>
        <taxon>Veronia</taxon>
    </lineage>
</organism>
<keyword evidence="4 7" id="KW-0812">Transmembrane</keyword>
<feature type="transmembrane region" description="Helical" evidence="7">
    <location>
        <begin position="302"/>
        <end position="322"/>
    </location>
</feature>
<evidence type="ECO:0000256" key="1">
    <source>
        <dbReference type="ARBA" id="ARBA00004651"/>
    </source>
</evidence>
<dbReference type="GO" id="GO:0009246">
    <property type="term" value="P:enterobacterial common antigen biosynthetic process"/>
    <property type="evidence" value="ECO:0007669"/>
    <property type="project" value="TreeGrafter"/>
</dbReference>
<feature type="transmembrane region" description="Helical" evidence="7">
    <location>
        <begin position="247"/>
        <end position="265"/>
    </location>
</feature>
<comment type="subcellular location">
    <subcellularLocation>
        <location evidence="1">Cell membrane</location>
        <topology evidence="1">Multi-pass membrane protein</topology>
    </subcellularLocation>
</comment>
<feature type="domain" description="Acyltransferase 3" evidence="8">
    <location>
        <begin position="11"/>
        <end position="324"/>
    </location>
</feature>
<evidence type="ECO:0000313" key="10">
    <source>
        <dbReference type="Proteomes" id="UP000094936"/>
    </source>
</evidence>
<sequence length="337" mass="38480">MEVNKEVRLGALDLLRVMAAFSVVLVHVLWPYRELLGEISDNDWLAAVVLNCLNRWGVPAFIMITGALLLSDQTPFDPLLYCRKRVMKVVVPFLSWSLVYALFSAFSGWRFDIGVFWQTVLSLPKSATYYHLDFFYYFIPLYVVIPFLRPWVQAADGTALLAVNLCWGALCLLRLFGFELGLFTNLAYYSGYLVLGYSLIRYPAVRAWSLPLGLVSMAITSYMVVAASFDAGLYLPQLWLSYQTLNTVFIAAMMFSVAFQLYAWIDEYHCLTIRNISRHSLGIYLIHPLLLVPLHWIDATPAQSWLAIPAISALVFLLSFYLSRLMARYRSVSWLVP</sequence>
<evidence type="ECO:0000256" key="3">
    <source>
        <dbReference type="ARBA" id="ARBA00022475"/>
    </source>
</evidence>
<dbReference type="RefSeq" id="WP_068902033.1">
    <property type="nucleotide sequence ID" value="NZ_JBHUIF010000006.1"/>
</dbReference>
<reference evidence="9 10" key="1">
    <citation type="submission" date="2016-05" db="EMBL/GenBank/DDBJ databases">
        <title>Genomic Taxonomy of the Vibrionaceae.</title>
        <authorList>
            <person name="Gomez-Gil B."/>
            <person name="Enciso-Ibarra J."/>
        </authorList>
    </citation>
    <scope>NUCLEOTIDE SEQUENCE [LARGE SCALE GENOMIC DNA]</scope>
    <source>
        <strain evidence="9 10">CAIM 1920</strain>
    </source>
</reference>
<feature type="transmembrane region" description="Helical" evidence="7">
    <location>
        <begin position="129"/>
        <end position="147"/>
    </location>
</feature>
<dbReference type="EMBL" id="LYBM01000017">
    <property type="protein sequence ID" value="ODA33248.1"/>
    <property type="molecule type" value="Genomic_DNA"/>
</dbReference>
<accession>A0A1C3EJ46</accession>
<feature type="transmembrane region" description="Helical" evidence="7">
    <location>
        <begin position="212"/>
        <end position="235"/>
    </location>
</feature>
<feature type="transmembrane region" description="Helical" evidence="7">
    <location>
        <begin position="277"/>
        <end position="296"/>
    </location>
</feature>
<feature type="transmembrane region" description="Helical" evidence="7">
    <location>
        <begin position="12"/>
        <end position="32"/>
    </location>
</feature>
<dbReference type="PANTHER" id="PTHR40074">
    <property type="entry name" value="O-ACETYLTRANSFERASE WECH"/>
    <property type="match status" value="1"/>
</dbReference>
<dbReference type="PANTHER" id="PTHR40074:SF2">
    <property type="entry name" value="O-ACETYLTRANSFERASE WECH"/>
    <property type="match status" value="1"/>
</dbReference>
<comment type="similarity">
    <text evidence="2">Belongs to the acyltransferase 3 family.</text>
</comment>